<evidence type="ECO:0000313" key="4">
    <source>
        <dbReference type="Proteomes" id="UP001595699"/>
    </source>
</evidence>
<feature type="region of interest" description="Disordered" evidence="1">
    <location>
        <begin position="75"/>
        <end position="160"/>
    </location>
</feature>
<protein>
    <submittedName>
        <fullName evidence="3">Uncharacterized protein</fullName>
    </submittedName>
</protein>
<accession>A0ABV7YPF2</accession>
<comment type="caution">
    <text evidence="3">The sequence shown here is derived from an EMBL/GenBank/DDBJ whole genome shotgun (WGS) entry which is preliminary data.</text>
</comment>
<evidence type="ECO:0000313" key="3">
    <source>
        <dbReference type="EMBL" id="MFC3766768.1"/>
    </source>
</evidence>
<keyword evidence="2" id="KW-0472">Membrane</keyword>
<dbReference type="RefSeq" id="WP_205117689.1">
    <property type="nucleotide sequence ID" value="NZ_JAFBCM010000001.1"/>
</dbReference>
<keyword evidence="2" id="KW-0812">Transmembrane</keyword>
<organism evidence="3 4">
    <name type="scientific">Tenggerimyces flavus</name>
    <dbReference type="NCBI Taxonomy" id="1708749"/>
    <lineage>
        <taxon>Bacteria</taxon>
        <taxon>Bacillati</taxon>
        <taxon>Actinomycetota</taxon>
        <taxon>Actinomycetes</taxon>
        <taxon>Propionibacteriales</taxon>
        <taxon>Nocardioidaceae</taxon>
        <taxon>Tenggerimyces</taxon>
    </lineage>
</organism>
<evidence type="ECO:0000256" key="1">
    <source>
        <dbReference type="SAM" id="MobiDB-lite"/>
    </source>
</evidence>
<proteinExistence type="predicted"/>
<feature type="compositionally biased region" description="Polar residues" evidence="1">
    <location>
        <begin position="75"/>
        <end position="87"/>
    </location>
</feature>
<name>A0ABV7YPF2_9ACTN</name>
<dbReference type="EMBL" id="JBHRZH010000060">
    <property type="protein sequence ID" value="MFC3766768.1"/>
    <property type="molecule type" value="Genomic_DNA"/>
</dbReference>
<keyword evidence="2" id="KW-1133">Transmembrane helix</keyword>
<evidence type="ECO:0000256" key="2">
    <source>
        <dbReference type="SAM" id="Phobius"/>
    </source>
</evidence>
<feature type="compositionally biased region" description="Basic and acidic residues" evidence="1">
    <location>
        <begin position="128"/>
        <end position="149"/>
    </location>
</feature>
<reference evidence="4" key="1">
    <citation type="journal article" date="2019" name="Int. J. Syst. Evol. Microbiol.">
        <title>The Global Catalogue of Microorganisms (GCM) 10K type strain sequencing project: providing services to taxonomists for standard genome sequencing and annotation.</title>
        <authorList>
            <consortium name="The Broad Institute Genomics Platform"/>
            <consortium name="The Broad Institute Genome Sequencing Center for Infectious Disease"/>
            <person name="Wu L."/>
            <person name="Ma J."/>
        </authorList>
    </citation>
    <scope>NUCLEOTIDE SEQUENCE [LARGE SCALE GENOMIC DNA]</scope>
    <source>
        <strain evidence="4">CGMCC 4.7241</strain>
    </source>
</reference>
<dbReference type="SUPFAM" id="SSF50969">
    <property type="entry name" value="YVTN repeat-like/Quinoprotein amine dehydrogenase"/>
    <property type="match status" value="1"/>
</dbReference>
<gene>
    <name evidence="3" type="ORF">ACFOUW_38485</name>
</gene>
<feature type="compositionally biased region" description="Low complexity" evidence="1">
    <location>
        <begin position="91"/>
        <end position="100"/>
    </location>
</feature>
<dbReference type="Proteomes" id="UP001595699">
    <property type="component" value="Unassembled WGS sequence"/>
</dbReference>
<dbReference type="InterPro" id="IPR011044">
    <property type="entry name" value="Quino_amine_DH_bsu"/>
</dbReference>
<sequence>MNNNDDNLDERLTQSLERQAAHVPLRSHLTGSALKQASRIRARRRAGAVVASVAALAIAVPVGLQIFNDGRPNSSDFVGPSPSTSVTAAVPSPDLSSPSPSFSPPVAPSQSPSRTPQSNAPNPNPKPQDPEPTRKKTWEFDFDELDRGPAPKVPYVDGRTVHDDGETRRIGANDRLLAVVGAGDVVWAADAQGGAPDLALIRPNGDRVPLAERSSAPTAVISWAGVSADGKRMAWSTSVSGTSPGEGTASVTYADAETGTVIREGETHGPLEAVGIVGTRVVMSSYDEGTMLWNGATDKWTTWDGVHIVWKTHPESGLVSLGRPSGMFPCGAVARISQPGDNLWRDCEYRIDTFSPGGEFGTSIHVQTDGLGPNLVRLVEARTNEVLVTLEGDSQLMTNPVWESDRAVLLSAYVDGEWAIVRCTVDRTCELATKPQKGMSDENALYAVRDER</sequence>
<feature type="transmembrane region" description="Helical" evidence="2">
    <location>
        <begin position="46"/>
        <end position="67"/>
    </location>
</feature>
<keyword evidence="4" id="KW-1185">Reference proteome</keyword>